<dbReference type="PROSITE" id="PS51485">
    <property type="entry name" value="PHYTOCYANIN"/>
    <property type="match status" value="1"/>
</dbReference>
<dbReference type="EMBL" id="BRYB01004327">
    <property type="protein sequence ID" value="GMI29252.1"/>
    <property type="molecule type" value="Genomic_DNA"/>
</dbReference>
<evidence type="ECO:0000256" key="2">
    <source>
        <dbReference type="SAM" id="SignalP"/>
    </source>
</evidence>
<dbReference type="Gene3D" id="2.60.40.420">
    <property type="entry name" value="Cupredoxins - blue copper proteins"/>
    <property type="match status" value="1"/>
</dbReference>
<dbReference type="SUPFAM" id="SSF49503">
    <property type="entry name" value="Cupredoxins"/>
    <property type="match status" value="1"/>
</dbReference>
<proteinExistence type="predicted"/>
<feature type="compositionally biased region" description="Low complexity" evidence="1">
    <location>
        <begin position="828"/>
        <end position="838"/>
    </location>
</feature>
<dbReference type="SUPFAM" id="SSF48113">
    <property type="entry name" value="Heme-dependent peroxidases"/>
    <property type="match status" value="1"/>
</dbReference>
<evidence type="ECO:0000259" key="3">
    <source>
        <dbReference type="PROSITE" id="PS51485"/>
    </source>
</evidence>
<feature type="region of interest" description="Disordered" evidence="1">
    <location>
        <begin position="805"/>
        <end position="863"/>
    </location>
</feature>
<feature type="compositionally biased region" description="Acidic residues" evidence="1">
    <location>
        <begin position="970"/>
        <end position="994"/>
    </location>
</feature>
<gene>
    <name evidence="4" type="ORF">TeGR_g1925</name>
</gene>
<feature type="chain" id="PRO_5046537621" description="Phytocyanin domain-containing protein" evidence="2">
    <location>
        <begin position="29"/>
        <end position="994"/>
    </location>
</feature>
<reference evidence="4 5" key="1">
    <citation type="journal article" date="2023" name="Commun. Biol.">
        <title>Genome analysis of Parmales, the sister group of diatoms, reveals the evolutionary specialization of diatoms from phago-mixotrophs to photoautotrophs.</title>
        <authorList>
            <person name="Ban H."/>
            <person name="Sato S."/>
            <person name="Yoshikawa S."/>
            <person name="Yamada K."/>
            <person name="Nakamura Y."/>
            <person name="Ichinomiya M."/>
            <person name="Sato N."/>
            <person name="Blanc-Mathieu R."/>
            <person name="Endo H."/>
            <person name="Kuwata A."/>
            <person name="Ogata H."/>
        </authorList>
    </citation>
    <scope>NUCLEOTIDE SEQUENCE [LARGE SCALE GENOMIC DNA]</scope>
</reference>
<protein>
    <recommendedName>
        <fullName evidence="3">Phytocyanin domain-containing protein</fullName>
    </recommendedName>
</protein>
<accession>A0ABQ6MMI4</accession>
<evidence type="ECO:0000313" key="4">
    <source>
        <dbReference type="EMBL" id="GMI29252.1"/>
    </source>
</evidence>
<feature type="region of interest" description="Disordered" evidence="1">
    <location>
        <begin position="351"/>
        <end position="381"/>
    </location>
</feature>
<sequence>MAAPRAFPPFPTLLFLSLLGILLRGSLSSVTYSHSSGADWDFSTGDCEYLDCSGTAAQIECCESSPILNHWQDQVDFTIQQPAHLCNFHGSTCLRIPETMELSDSCTEMVSGCRSALRHLHHMMFSPPGEAQQCNNFARKSVRGIFHDFMSNGPDGSVLSEHHVSMNFGLCRWAQYVNVLSDHTQCDSGSIIAMAAELGYEACGVPMWELDIAVKPAVHVNRPHACASNFNESPLYDPALSQRAEVFSDVQLSSNATAMEESWYAANGHTHGRGDGEVEYSAEAGAAAHAFGRVTCPPEGYDTNGAPSAHETGFFHVARTEEAEGDAKEFFYEAVNKISDTQCEEVDVGGGEAELHPTADGSRPESSSWPKMEGETDLNPEGGFCSMPTQFLGTVRIGGLHRIPRWMSITENSFRDPPERTEWQSECTDSIPLYIPYELLTLLDEVDVPSSPALTKFEEIAWDGIDRIDSAWDSCEVGCAIPVLENSLCGGGGLSDFDWELGYCDQGVGAGYACCDSACGTCSDDNVDPCRPATILAEARECKSSWDTSCMIPKTGDGGTCEADDDCNSDSCRGGRCCNAHGRSEGCDVCGMAGGNCVSCEAGFKKFGPLCVDECFCSDACVDCDCGVCSECEDTHFLGGDEGGDCIPKRSAGAICSEDGECSGGSCRGGNCCNVAELQDGCIDCNARGLCSECDEGFTLCGHTEEDQGQCVEGVSSYEFSFVCGTGGEGSDFPSTDGYNYCGMANHCPCSRAGCYMDCTIDEVCWGYNVARGGRGGNWPDLGWTYLEMGYDYEPALVLKDGALPPEEEPATMMPTEAPTEGEEEETNTPTDAPTEAPTDGEEEETNAPTGAPVTASPSPAPVPATEIEWTAGFTDEAARFATALAGADVVFTWSVYSNHNVFEMAGADEYAGCSFEGAVDLSAESPVTWTVPDDAKVGDVYYFACEVGSHCGAGQKVEVVIVEGGGGQAEEEEAEGGAPEEAEGGAPEEAEGG</sequence>
<organism evidence="4 5">
    <name type="scientific">Tetraparma gracilis</name>
    <dbReference type="NCBI Taxonomy" id="2962635"/>
    <lineage>
        <taxon>Eukaryota</taxon>
        <taxon>Sar</taxon>
        <taxon>Stramenopiles</taxon>
        <taxon>Ochrophyta</taxon>
        <taxon>Bolidophyceae</taxon>
        <taxon>Parmales</taxon>
        <taxon>Triparmaceae</taxon>
        <taxon>Tetraparma</taxon>
    </lineage>
</organism>
<evidence type="ECO:0000313" key="5">
    <source>
        <dbReference type="Proteomes" id="UP001165060"/>
    </source>
</evidence>
<dbReference type="Proteomes" id="UP001165060">
    <property type="component" value="Unassembled WGS sequence"/>
</dbReference>
<feature type="signal peptide" evidence="2">
    <location>
        <begin position="1"/>
        <end position="28"/>
    </location>
</feature>
<feature type="region of interest" description="Disordered" evidence="1">
    <location>
        <begin position="965"/>
        <end position="994"/>
    </location>
</feature>
<feature type="compositionally biased region" description="Low complexity" evidence="1">
    <location>
        <begin position="848"/>
        <end position="858"/>
    </location>
</feature>
<dbReference type="InterPro" id="IPR008972">
    <property type="entry name" value="Cupredoxin"/>
</dbReference>
<feature type="domain" description="Phytocyanin" evidence="3">
    <location>
        <begin position="861"/>
        <end position="964"/>
    </location>
</feature>
<dbReference type="InterPro" id="IPR010255">
    <property type="entry name" value="Haem_peroxidase_sf"/>
</dbReference>
<keyword evidence="2" id="KW-0732">Signal</keyword>
<comment type="caution">
    <text evidence="4">The sequence shown here is derived from an EMBL/GenBank/DDBJ whole genome shotgun (WGS) entry which is preliminary data.</text>
</comment>
<keyword evidence="5" id="KW-1185">Reference proteome</keyword>
<name>A0ABQ6MMI4_9STRA</name>
<evidence type="ECO:0000256" key="1">
    <source>
        <dbReference type="SAM" id="MobiDB-lite"/>
    </source>
</evidence>
<feature type="non-terminal residue" evidence="4">
    <location>
        <position position="994"/>
    </location>
</feature>
<dbReference type="InterPro" id="IPR003245">
    <property type="entry name" value="Phytocyanin_dom"/>
</dbReference>